<comment type="caution">
    <text evidence="3">The sequence shown here is derived from an EMBL/GenBank/DDBJ whole genome shotgun (WGS) entry which is preliminary data.</text>
</comment>
<organism evidence="3 4">
    <name type="scientific">Handelsmanbacteria sp. (strain RIFCSPLOWO2_12_FULL_64_10)</name>
    <dbReference type="NCBI Taxonomy" id="1817868"/>
    <lineage>
        <taxon>Bacteria</taxon>
        <taxon>Candidatus Handelsmaniibacteriota</taxon>
    </lineage>
</organism>
<dbReference type="Gene3D" id="1.50.10.100">
    <property type="entry name" value="Chondroitin AC/alginate lyase"/>
    <property type="match status" value="1"/>
</dbReference>
<evidence type="ECO:0000259" key="2">
    <source>
        <dbReference type="Pfam" id="PF07940"/>
    </source>
</evidence>
<feature type="domain" description="Heparinase II/III-like C-terminal" evidence="2">
    <location>
        <begin position="356"/>
        <end position="505"/>
    </location>
</feature>
<sequence>MDMLLRHVTMTELADLFARHQDRSPAPYLTDPEAVGRARRLAKANGIWDDLSEHLDPGRDIPVIKRSAFRNYRRVGDRTLPQSRSAYRSRELHRAALALYLGHPKANVDYLQDLLWAYCDDHTWVMAAHEGRAIDLGSAALGATFSEILHVLGDRLEDEVKGRVSAEIDRRIFQNLWNYKHMDEWKTRRMNWNHVCNGEVIRTALYQIEDPRILAHMTHAAIQNLTYALDGFTEDGGCEEGPGYWSYGFGHYLYVAHALSLRTGGELNLMTGDKIERICRYPLAAQIAGPLRSTFADSHHGYISARIAMIINAFYKMPELYELCELRPNRTLKVSGMHELVLYRGQRARGAPDHRDYLMPDLGQVKLRGRPGGRQMTLMALAGHNGVPHNHNDIGSFIVHRGDRLLLVDPGAPLYTRKTFSPRRYEIVFCNSLGHSVPVINGKQQQPGSQYYGKLEVENLNGEGKKRAVIDMTRAYPKGTVKRLVRTFTLTARTNRLTLEDAYTFSRAPRSVEEAFITFEKVEVAPNGRSVRIGPRGNRVRLSCVETPGRFRFRRLVEESKEGRADEVVTRITFTSRKLSKELRLRFEVA</sequence>
<dbReference type="Proteomes" id="UP000178606">
    <property type="component" value="Unassembled WGS sequence"/>
</dbReference>
<proteinExistence type="predicted"/>
<dbReference type="AlphaFoldDB" id="A0A1F6D499"/>
<dbReference type="SUPFAM" id="SSF48230">
    <property type="entry name" value="Chondroitin AC/alginate lyase"/>
    <property type="match status" value="1"/>
</dbReference>
<comment type="subcellular location">
    <subcellularLocation>
        <location evidence="1">Cell envelope</location>
    </subcellularLocation>
</comment>
<reference evidence="3 4" key="1">
    <citation type="journal article" date="2016" name="Nat. Commun.">
        <title>Thousands of microbial genomes shed light on interconnected biogeochemical processes in an aquifer system.</title>
        <authorList>
            <person name="Anantharaman K."/>
            <person name="Brown C.T."/>
            <person name="Hug L.A."/>
            <person name="Sharon I."/>
            <person name="Castelle C.J."/>
            <person name="Probst A.J."/>
            <person name="Thomas B.C."/>
            <person name="Singh A."/>
            <person name="Wilkins M.J."/>
            <person name="Karaoz U."/>
            <person name="Brodie E.L."/>
            <person name="Williams K.H."/>
            <person name="Hubbard S.S."/>
            <person name="Banfield J.F."/>
        </authorList>
    </citation>
    <scope>NUCLEOTIDE SEQUENCE [LARGE SCALE GENOMIC DNA]</scope>
    <source>
        <strain evidence="4">RIFCSPLOWO2_12_FULL_64_10</strain>
    </source>
</reference>
<dbReference type="InterPro" id="IPR008929">
    <property type="entry name" value="Chondroitin_lyas"/>
</dbReference>
<protein>
    <recommendedName>
        <fullName evidence="2">Heparinase II/III-like C-terminal domain-containing protein</fullName>
    </recommendedName>
</protein>
<dbReference type="Gene3D" id="2.70.98.70">
    <property type="match status" value="1"/>
</dbReference>
<evidence type="ECO:0000313" key="4">
    <source>
        <dbReference type="Proteomes" id="UP000178606"/>
    </source>
</evidence>
<dbReference type="GO" id="GO:0016829">
    <property type="term" value="F:lyase activity"/>
    <property type="evidence" value="ECO:0007669"/>
    <property type="project" value="InterPro"/>
</dbReference>
<dbReference type="GO" id="GO:0030313">
    <property type="term" value="C:cell envelope"/>
    <property type="evidence" value="ECO:0007669"/>
    <property type="project" value="UniProtKB-SubCell"/>
</dbReference>
<dbReference type="EMBL" id="MFKF01000039">
    <property type="protein sequence ID" value="OGG56254.1"/>
    <property type="molecule type" value="Genomic_DNA"/>
</dbReference>
<gene>
    <name evidence="3" type="ORF">A3F84_10300</name>
</gene>
<name>A0A1F6D499_HANXR</name>
<dbReference type="Pfam" id="PF07940">
    <property type="entry name" value="Hepar_II_III_C"/>
    <property type="match status" value="1"/>
</dbReference>
<evidence type="ECO:0000256" key="1">
    <source>
        <dbReference type="ARBA" id="ARBA00004196"/>
    </source>
</evidence>
<dbReference type="InterPro" id="IPR012480">
    <property type="entry name" value="Hepar_II_III_C"/>
</dbReference>
<evidence type="ECO:0000313" key="3">
    <source>
        <dbReference type="EMBL" id="OGG56254.1"/>
    </source>
</evidence>
<accession>A0A1F6D499</accession>